<name>A0A4P9WRK1_9FUNG</name>
<accession>A0A4P9WRK1</accession>
<protein>
    <submittedName>
        <fullName evidence="1">Uncharacterized protein</fullName>
    </submittedName>
</protein>
<evidence type="ECO:0000313" key="1">
    <source>
        <dbReference type="EMBL" id="RKO94813.1"/>
    </source>
</evidence>
<keyword evidence="2" id="KW-1185">Reference proteome</keyword>
<gene>
    <name evidence="1" type="ORF">BDK51DRAFT_32695</name>
</gene>
<dbReference type="OrthoDB" id="2375545at2759"/>
<evidence type="ECO:0000313" key="2">
    <source>
        <dbReference type="Proteomes" id="UP000269721"/>
    </source>
</evidence>
<sequence length="158" mass="18543">MLSYRNGVYDLKTGTFRKSSSLDYLIMAIDYELPKKADKEILDEINKFIDSIMPNEEEKQYLIKWLGSCLSGFNKDEIFTILTDGEDDAIWDRYRIIDFVFKFADNVKGPFEKKIDCHLKDEVKTWGPQFMLILLDYYKQYEKEDGLHPSTAVAAKVR</sequence>
<organism evidence="1 2">
    <name type="scientific">Blyttiomyces helicus</name>
    <dbReference type="NCBI Taxonomy" id="388810"/>
    <lineage>
        <taxon>Eukaryota</taxon>
        <taxon>Fungi</taxon>
        <taxon>Fungi incertae sedis</taxon>
        <taxon>Chytridiomycota</taxon>
        <taxon>Chytridiomycota incertae sedis</taxon>
        <taxon>Chytridiomycetes</taxon>
        <taxon>Chytridiomycetes incertae sedis</taxon>
        <taxon>Blyttiomyces</taxon>
    </lineage>
</organism>
<proteinExistence type="predicted"/>
<dbReference type="Proteomes" id="UP000269721">
    <property type="component" value="Unassembled WGS sequence"/>
</dbReference>
<dbReference type="EMBL" id="KZ993815">
    <property type="protein sequence ID" value="RKO94813.1"/>
    <property type="molecule type" value="Genomic_DNA"/>
</dbReference>
<dbReference type="AlphaFoldDB" id="A0A4P9WRK1"/>
<reference evidence="2" key="1">
    <citation type="journal article" date="2018" name="Nat. Microbiol.">
        <title>Leveraging single-cell genomics to expand the fungal tree of life.</title>
        <authorList>
            <person name="Ahrendt S.R."/>
            <person name="Quandt C.A."/>
            <person name="Ciobanu D."/>
            <person name="Clum A."/>
            <person name="Salamov A."/>
            <person name="Andreopoulos B."/>
            <person name="Cheng J.F."/>
            <person name="Woyke T."/>
            <person name="Pelin A."/>
            <person name="Henrissat B."/>
            <person name="Reynolds N.K."/>
            <person name="Benny G.L."/>
            <person name="Smith M.E."/>
            <person name="James T.Y."/>
            <person name="Grigoriev I.V."/>
        </authorList>
    </citation>
    <scope>NUCLEOTIDE SEQUENCE [LARGE SCALE GENOMIC DNA]</scope>
</reference>